<dbReference type="AlphaFoldDB" id="W7QKX2"/>
<keyword evidence="1" id="KW-0472">Membrane</keyword>
<name>W7QKX2_9ALTE</name>
<reference evidence="2 3" key="1">
    <citation type="journal article" date="2014" name="Genome Announc.">
        <title>Draft Genome Sequence of the Agar-Degrading Bacterium Catenovulum sp. Strain DS-2, Isolated from Intestines of Haliotis diversicolor.</title>
        <authorList>
            <person name="Shan D."/>
            <person name="Li X."/>
            <person name="Gu Z."/>
            <person name="Wei G."/>
            <person name="Gao Z."/>
            <person name="Shao Z."/>
        </authorList>
    </citation>
    <scope>NUCLEOTIDE SEQUENCE [LARGE SCALE GENOMIC DNA]</scope>
    <source>
        <strain evidence="2 3">DS-2</strain>
    </source>
</reference>
<evidence type="ECO:0000256" key="1">
    <source>
        <dbReference type="SAM" id="Phobius"/>
    </source>
</evidence>
<protein>
    <recommendedName>
        <fullName evidence="4">MSHA biogenesis protein MshF</fullName>
    </recommendedName>
</protein>
<keyword evidence="1" id="KW-1133">Transmembrane helix</keyword>
<sequence>MIGQSQKGFSLAQFMIVLSIMLMLWTIWLVYLKKTDRESNTVAFSMAANQFNEAVHLTHVEWLRQARPDSVNLLSVVETKSLEKRQFPQTQPNSIQMTQKGWPKITSYNAQGCKQLWTDLLDKSTKLITEKQRHYFERIKGRAACVYKYGKKTLLYFEANGEVMSRLTEE</sequence>
<accession>W7QKX2</accession>
<gene>
    <name evidence="2" type="ORF">DS2_15979</name>
</gene>
<dbReference type="OrthoDB" id="6227360at2"/>
<evidence type="ECO:0000313" key="3">
    <source>
        <dbReference type="Proteomes" id="UP000019276"/>
    </source>
</evidence>
<dbReference type="Proteomes" id="UP000019276">
    <property type="component" value="Unassembled WGS sequence"/>
</dbReference>
<organism evidence="2 3">
    <name type="scientific">Catenovulum agarivorans DS-2</name>
    <dbReference type="NCBI Taxonomy" id="1328313"/>
    <lineage>
        <taxon>Bacteria</taxon>
        <taxon>Pseudomonadati</taxon>
        <taxon>Pseudomonadota</taxon>
        <taxon>Gammaproteobacteria</taxon>
        <taxon>Alteromonadales</taxon>
        <taxon>Alteromonadaceae</taxon>
        <taxon>Catenovulum</taxon>
    </lineage>
</organism>
<keyword evidence="1" id="KW-0812">Transmembrane</keyword>
<keyword evidence="3" id="KW-1185">Reference proteome</keyword>
<evidence type="ECO:0000313" key="2">
    <source>
        <dbReference type="EMBL" id="EWH08748.1"/>
    </source>
</evidence>
<dbReference type="RefSeq" id="WP_035015888.1">
    <property type="nucleotide sequence ID" value="NZ_ARZY01000038.1"/>
</dbReference>
<feature type="transmembrane region" description="Helical" evidence="1">
    <location>
        <begin position="12"/>
        <end position="32"/>
    </location>
</feature>
<dbReference type="EMBL" id="ARZY01000038">
    <property type="protein sequence ID" value="EWH08748.1"/>
    <property type="molecule type" value="Genomic_DNA"/>
</dbReference>
<evidence type="ECO:0008006" key="4">
    <source>
        <dbReference type="Google" id="ProtNLM"/>
    </source>
</evidence>
<dbReference type="STRING" id="1328313.DS2_15979"/>
<comment type="caution">
    <text evidence="2">The sequence shown here is derived from an EMBL/GenBank/DDBJ whole genome shotgun (WGS) entry which is preliminary data.</text>
</comment>
<proteinExistence type="predicted"/>